<sequence>MLLGLLLPLGYPNAIVHWAGLEETKLIQQLDPLHLDIMALTPELSRQTKLKEVAGIPLQAPTVDNWSQIQTFKAKPDDLLICTYPKSGTTWIQEIVDMIEQNGDVEKCRQVIIQQRPPYIEWARPPQASGVDKANEMPASRILRTHLPTQLLPPSFWANNCKEAVELSNPQEDAARTRTQNFALCDPLTRLSSPKFLYVARNAKDCMVSYYHFYRMSQVLPDPGTWNEYFETFINGKVSWGSWFDHVKGWWEIRDRYQILFLFYEDIKKNPKQEIQKVMQFMGKNLDEEIVDKIVQETSFEKMKNNPMTNHSTVPKSVLDQSISPFMRKGWFGLFLDGTNLDYHGTVGDWKNHFTVAQNERFDEIYKQKMCGTSLNFCMEL</sequence>
<proteinExistence type="inferred from homology"/>
<feature type="domain" description="Sulfotransferase" evidence="6">
    <location>
        <begin position="76"/>
        <end position="162"/>
    </location>
</feature>
<gene>
    <name evidence="7" type="ORF">APTSU1_001643400</name>
</gene>
<dbReference type="PANTHER" id="PTHR11783">
    <property type="entry name" value="SULFOTRANSFERASE SULT"/>
    <property type="match status" value="1"/>
</dbReference>
<evidence type="ECO:0000256" key="5">
    <source>
        <dbReference type="RuleBase" id="RU361155"/>
    </source>
</evidence>
<evidence type="ECO:0000259" key="6">
    <source>
        <dbReference type="Pfam" id="PF00685"/>
    </source>
</evidence>
<evidence type="ECO:0000313" key="7">
    <source>
        <dbReference type="EMBL" id="GAB1301196.1"/>
    </source>
</evidence>
<comment type="caution">
    <text evidence="7">The sequence shown here is derived from an EMBL/GenBank/DDBJ whole genome shotgun (WGS) entry which is preliminary data.</text>
</comment>
<dbReference type="SUPFAM" id="SSF52540">
    <property type="entry name" value="P-loop containing nucleoside triphosphate hydrolases"/>
    <property type="match status" value="1"/>
</dbReference>
<dbReference type="EC" id="2.8.2.-" evidence="5"/>
<comment type="similarity">
    <text evidence="2 5">Belongs to the sulfotransferase 1 family.</text>
</comment>
<dbReference type="InterPro" id="IPR000863">
    <property type="entry name" value="Sulfotransferase_dom"/>
</dbReference>
<evidence type="ECO:0000256" key="1">
    <source>
        <dbReference type="ARBA" id="ARBA00004496"/>
    </source>
</evidence>
<evidence type="ECO:0000313" key="8">
    <source>
        <dbReference type="Proteomes" id="UP001623349"/>
    </source>
</evidence>
<feature type="domain" description="Sulfotransferase" evidence="6">
    <location>
        <begin position="191"/>
        <end position="373"/>
    </location>
</feature>
<protein>
    <recommendedName>
        <fullName evidence="5">Sulfotransferase</fullName>
        <ecNumber evidence="5">2.8.2.-</ecNumber>
    </recommendedName>
</protein>
<keyword evidence="4 5" id="KW-0808">Transferase</keyword>
<organism evidence="7 8">
    <name type="scientific">Apodemus speciosus</name>
    <name type="common">Large Japanese field mouse</name>
    <dbReference type="NCBI Taxonomy" id="105296"/>
    <lineage>
        <taxon>Eukaryota</taxon>
        <taxon>Metazoa</taxon>
        <taxon>Chordata</taxon>
        <taxon>Craniata</taxon>
        <taxon>Vertebrata</taxon>
        <taxon>Euteleostomi</taxon>
        <taxon>Mammalia</taxon>
        <taxon>Eutheria</taxon>
        <taxon>Euarchontoglires</taxon>
        <taxon>Glires</taxon>
        <taxon>Rodentia</taxon>
        <taxon>Myomorpha</taxon>
        <taxon>Muroidea</taxon>
        <taxon>Muridae</taxon>
        <taxon>Murinae</taxon>
        <taxon>Apodemus</taxon>
    </lineage>
</organism>
<name>A0ABQ0FQ50_APOSI</name>
<comment type="subcellular location">
    <subcellularLocation>
        <location evidence="1">Cytoplasm</location>
    </subcellularLocation>
</comment>
<dbReference type="InterPro" id="IPR027417">
    <property type="entry name" value="P-loop_NTPase"/>
</dbReference>
<keyword evidence="8" id="KW-1185">Reference proteome</keyword>
<dbReference type="Gene3D" id="3.40.50.300">
    <property type="entry name" value="P-loop containing nucleotide triphosphate hydrolases"/>
    <property type="match status" value="1"/>
</dbReference>
<evidence type="ECO:0000256" key="2">
    <source>
        <dbReference type="ARBA" id="ARBA00005771"/>
    </source>
</evidence>
<dbReference type="Pfam" id="PF00685">
    <property type="entry name" value="Sulfotransfer_1"/>
    <property type="match status" value="2"/>
</dbReference>
<dbReference type="EMBL" id="BAAFST010000017">
    <property type="protein sequence ID" value="GAB1301196.1"/>
    <property type="molecule type" value="Genomic_DNA"/>
</dbReference>
<evidence type="ECO:0000256" key="3">
    <source>
        <dbReference type="ARBA" id="ARBA00022490"/>
    </source>
</evidence>
<keyword evidence="3" id="KW-0963">Cytoplasm</keyword>
<reference evidence="7 8" key="1">
    <citation type="submission" date="2024-08" db="EMBL/GenBank/DDBJ databases">
        <title>The draft genome of Apodemus speciosus.</title>
        <authorList>
            <person name="Nabeshima K."/>
            <person name="Suzuki S."/>
            <person name="Onuma M."/>
        </authorList>
    </citation>
    <scope>NUCLEOTIDE SEQUENCE [LARGE SCALE GENOMIC DNA]</scope>
    <source>
        <strain evidence="7">IB14-021</strain>
    </source>
</reference>
<accession>A0ABQ0FQ50</accession>
<dbReference type="Proteomes" id="UP001623349">
    <property type="component" value="Unassembled WGS sequence"/>
</dbReference>
<evidence type="ECO:0000256" key="4">
    <source>
        <dbReference type="ARBA" id="ARBA00022679"/>
    </source>
</evidence>